<keyword evidence="8" id="KW-0671">Queuosine biosynthesis</keyword>
<reference evidence="10" key="1">
    <citation type="submission" date="2024-01" db="EMBL/GenBank/DDBJ databases">
        <title>The first autotrophic representatives of the genus Thermodesulfovibrio.</title>
        <authorList>
            <person name="Maltseva A.I."/>
            <person name="Elcheninov A.G."/>
            <person name="Kublanov I.V."/>
            <person name="Lebedinsky A.V."/>
            <person name="Frolov E.N."/>
        </authorList>
    </citation>
    <scope>NUCLEOTIDE SEQUENCE</scope>
    <source>
        <strain evidence="10">3907-1M</strain>
    </source>
</reference>
<dbReference type="GO" id="GO:0051539">
    <property type="term" value="F:4 iron, 4 sulfur cluster binding"/>
    <property type="evidence" value="ECO:0007669"/>
    <property type="project" value="UniProtKB-UniRule"/>
</dbReference>
<dbReference type="GO" id="GO:0016840">
    <property type="term" value="F:carbon-nitrogen lyase activity"/>
    <property type="evidence" value="ECO:0007669"/>
    <property type="project" value="UniProtKB-UniRule"/>
</dbReference>
<dbReference type="SUPFAM" id="SSF102114">
    <property type="entry name" value="Radical SAM enzymes"/>
    <property type="match status" value="1"/>
</dbReference>
<dbReference type="Gene3D" id="3.20.20.70">
    <property type="entry name" value="Aldolase class I"/>
    <property type="match status" value="1"/>
</dbReference>
<evidence type="ECO:0000313" key="10">
    <source>
        <dbReference type="EMBL" id="XCH45702.1"/>
    </source>
</evidence>
<dbReference type="InterPro" id="IPR024924">
    <property type="entry name" value="7-CO-7-deazaguanine_synth-like"/>
</dbReference>
<dbReference type="HAMAP" id="MF_00917">
    <property type="entry name" value="QueE"/>
    <property type="match status" value="1"/>
</dbReference>
<evidence type="ECO:0000256" key="3">
    <source>
        <dbReference type="ARBA" id="ARBA00022723"/>
    </source>
</evidence>
<feature type="binding site" evidence="8">
    <location>
        <position position="18"/>
    </location>
    <ligand>
        <name>Mg(2+)</name>
        <dbReference type="ChEBI" id="CHEBI:18420"/>
    </ligand>
</feature>
<dbReference type="PROSITE" id="PS51918">
    <property type="entry name" value="RADICAL_SAM"/>
    <property type="match status" value="1"/>
</dbReference>
<evidence type="ECO:0000259" key="9">
    <source>
        <dbReference type="PROSITE" id="PS51918"/>
    </source>
</evidence>
<keyword evidence="1 8" id="KW-0004">4Fe-4S</keyword>
<keyword evidence="3 8" id="KW-0479">Metal-binding</keyword>
<feature type="binding site" evidence="8">
    <location>
        <position position="48"/>
    </location>
    <ligand>
        <name>substrate</name>
    </ligand>
</feature>
<protein>
    <recommendedName>
        <fullName evidence="8">7-carboxy-7-deazaguanine synthase</fullName>
        <shortName evidence="8">CDG synthase</shortName>
        <ecNumber evidence="8">4.3.99.3</ecNumber>
    </recommendedName>
    <alternativeName>
        <fullName evidence="8">Queuosine biosynthesis protein QueE</fullName>
    </alternativeName>
</protein>
<evidence type="ECO:0000256" key="5">
    <source>
        <dbReference type="ARBA" id="ARBA00023004"/>
    </source>
</evidence>
<feature type="binding site" evidence="8">
    <location>
        <begin position="15"/>
        <end position="17"/>
    </location>
    <ligand>
        <name>S-adenosyl-L-methionine</name>
        <dbReference type="ChEBI" id="CHEBI:59789"/>
    </ligand>
</feature>
<comment type="caution">
    <text evidence="8">Lacks conserved residue(s) required for the propagation of feature annotation.</text>
</comment>
<gene>
    <name evidence="8" type="primary">queE</name>
    <name evidence="10" type="ORF">V4D30_05040</name>
</gene>
<dbReference type="RefSeq" id="WP_353683244.1">
    <property type="nucleotide sequence ID" value="NZ_CP144373.1"/>
</dbReference>
<dbReference type="GO" id="GO:1904047">
    <property type="term" value="F:S-adenosyl-L-methionine binding"/>
    <property type="evidence" value="ECO:0007669"/>
    <property type="project" value="UniProtKB-UniRule"/>
</dbReference>
<comment type="cofactor">
    <cofactor evidence="8">
        <name>S-adenosyl-L-methionine</name>
        <dbReference type="ChEBI" id="CHEBI:59789"/>
    </cofactor>
    <text evidence="8">Binds 1 S-adenosyl-L-methionine per subunit.</text>
</comment>
<feature type="binding site" evidence="8">
    <location>
        <position position="16"/>
    </location>
    <ligand>
        <name>[4Fe-4S] cluster</name>
        <dbReference type="ChEBI" id="CHEBI:49883"/>
        <note>4Fe-4S-S-AdoMet</note>
    </ligand>
</feature>
<feature type="domain" description="Radical SAM core" evidence="9">
    <location>
        <begin position="1"/>
        <end position="184"/>
    </location>
</feature>
<dbReference type="InterPro" id="IPR007197">
    <property type="entry name" value="rSAM"/>
</dbReference>
<dbReference type="SFLD" id="SFLDS00029">
    <property type="entry name" value="Radical_SAM"/>
    <property type="match status" value="1"/>
</dbReference>
<keyword evidence="2 8" id="KW-0949">S-adenosyl-L-methionine</keyword>
<name>A0AAU8GVR1_9BACT</name>
<dbReference type="GO" id="GO:0008616">
    <property type="term" value="P:tRNA queuosine(34) biosynthetic process"/>
    <property type="evidence" value="ECO:0007669"/>
    <property type="project" value="UniProtKB-UniRule"/>
</dbReference>
<proteinExistence type="inferred from homology"/>
<dbReference type="KEGG" id="taut:V4D30_05040"/>
<evidence type="ECO:0000256" key="6">
    <source>
        <dbReference type="ARBA" id="ARBA00023014"/>
    </source>
</evidence>
<dbReference type="AlphaFoldDB" id="A0AAU8GVR1"/>
<comment type="catalytic activity">
    <reaction evidence="8">
        <text>6-carboxy-5,6,7,8-tetrahydropterin + H(+) = 7-carboxy-7-carbaguanine + NH4(+)</text>
        <dbReference type="Rhea" id="RHEA:27974"/>
        <dbReference type="ChEBI" id="CHEBI:15378"/>
        <dbReference type="ChEBI" id="CHEBI:28938"/>
        <dbReference type="ChEBI" id="CHEBI:61032"/>
        <dbReference type="ChEBI" id="CHEBI:61036"/>
        <dbReference type="EC" id="4.3.99.3"/>
    </reaction>
</comment>
<keyword evidence="5 8" id="KW-0408">Iron</keyword>
<dbReference type="EMBL" id="CP144373">
    <property type="protein sequence ID" value="XCH45702.1"/>
    <property type="molecule type" value="Genomic_DNA"/>
</dbReference>
<dbReference type="InterPro" id="IPR058240">
    <property type="entry name" value="rSAM_sf"/>
</dbReference>
<keyword evidence="7 8" id="KW-0456">Lyase</keyword>
<comment type="function">
    <text evidence="8">Catalyzes the complex heterocyclic radical-mediated conversion of 6-carboxy-5,6,7,8-tetrahydropterin (CPH4) to 7-carboxy-7-deazaguanine (CDG), a step common to the biosynthetic pathways of all 7-deazapurine-containing compounds.</text>
</comment>
<dbReference type="PANTHER" id="PTHR42836:SF1">
    <property type="entry name" value="7-CARBOXY-7-DEAZAGUANINE SYNTHASE"/>
    <property type="match status" value="1"/>
</dbReference>
<dbReference type="EC" id="4.3.99.3" evidence="8"/>
<accession>A0AAU8GVR1</accession>
<dbReference type="Pfam" id="PF04055">
    <property type="entry name" value="Radical_SAM"/>
    <property type="match status" value="1"/>
</dbReference>
<comment type="similarity">
    <text evidence="8">Belongs to the radical SAM superfamily. 7-carboxy-7-deazaguanine synthase family.</text>
</comment>
<evidence type="ECO:0000256" key="8">
    <source>
        <dbReference type="HAMAP-Rule" id="MF_00917"/>
    </source>
</evidence>
<sequence length="188" mass="21902">MIFLRLTGCNLRCTYCDTKYAYYEGEERSIDEVLKKIHSFPFKYVEITGGEPLLQEEVYELMNELVKTHIVLLETNGSVSLEKVNPQVKIIMDIKTPGSGMSERNFLENLNFLKKTDEVKFVLTDRQDYEWAKNFIKTHRIKAKEILFSPACGILNPKELAEWIINDGLSVRLNLQIHKYIFGDKRGF</sequence>
<organism evidence="10">
    <name type="scientific">Thermodesulfovibrio autotrophicus</name>
    <dbReference type="NCBI Taxonomy" id="3118333"/>
    <lineage>
        <taxon>Bacteria</taxon>
        <taxon>Pseudomonadati</taxon>
        <taxon>Nitrospirota</taxon>
        <taxon>Thermodesulfovibrionia</taxon>
        <taxon>Thermodesulfovibrionales</taxon>
        <taxon>Thermodesulfovibrionaceae</taxon>
        <taxon>Thermodesulfovibrio</taxon>
    </lineage>
</organism>
<evidence type="ECO:0000256" key="7">
    <source>
        <dbReference type="ARBA" id="ARBA00023239"/>
    </source>
</evidence>
<comment type="subunit">
    <text evidence="8">Homodimer.</text>
</comment>
<dbReference type="InterPro" id="IPR013785">
    <property type="entry name" value="Aldolase_TIM"/>
</dbReference>
<feature type="binding site" evidence="8">
    <location>
        <position position="9"/>
    </location>
    <ligand>
        <name>[4Fe-4S] cluster</name>
        <dbReference type="ChEBI" id="CHEBI:49883"/>
        <note>4Fe-4S-S-AdoMet</note>
    </ligand>
</feature>
<keyword evidence="4 8" id="KW-0460">Magnesium</keyword>
<evidence type="ECO:0000256" key="4">
    <source>
        <dbReference type="ARBA" id="ARBA00022842"/>
    </source>
</evidence>
<feature type="binding site" evidence="8">
    <location>
        <position position="5"/>
    </location>
    <ligand>
        <name>substrate</name>
    </ligand>
</feature>
<evidence type="ECO:0000256" key="2">
    <source>
        <dbReference type="ARBA" id="ARBA00022691"/>
    </source>
</evidence>
<dbReference type="PANTHER" id="PTHR42836">
    <property type="entry name" value="7-CARBOXY-7-DEAZAGUANINE SYNTHASE"/>
    <property type="match status" value="1"/>
</dbReference>
<evidence type="ECO:0000256" key="1">
    <source>
        <dbReference type="ARBA" id="ARBA00022485"/>
    </source>
</evidence>
<comment type="pathway">
    <text evidence="8">Purine metabolism; 7-cyano-7-deazaguanine biosynthesis.</text>
</comment>
<keyword evidence="6 8" id="KW-0411">Iron-sulfur</keyword>
<dbReference type="GO" id="GO:0000287">
    <property type="term" value="F:magnesium ion binding"/>
    <property type="evidence" value="ECO:0007669"/>
    <property type="project" value="UniProtKB-UniRule"/>
</dbReference>
<feature type="binding site" evidence="8">
    <location>
        <position position="13"/>
    </location>
    <ligand>
        <name>[4Fe-4S] cluster</name>
        <dbReference type="ChEBI" id="CHEBI:49883"/>
        <note>4Fe-4S-S-AdoMet</note>
    </ligand>
</feature>
<comment type="cofactor">
    <cofactor evidence="8">
        <name>Mg(2+)</name>
        <dbReference type="ChEBI" id="CHEBI:18420"/>
    </cofactor>
</comment>
<dbReference type="CDD" id="cd01335">
    <property type="entry name" value="Radical_SAM"/>
    <property type="match status" value="1"/>
</dbReference>
<feature type="binding site" evidence="8">
    <location>
        <position position="50"/>
    </location>
    <ligand>
        <name>S-adenosyl-L-methionine</name>
        <dbReference type="ChEBI" id="CHEBI:59789"/>
    </ligand>
</feature>
<dbReference type="PIRSF" id="PIRSF000370">
    <property type="entry name" value="QueE"/>
    <property type="match status" value="1"/>
</dbReference>
<comment type="cofactor">
    <cofactor evidence="8">
        <name>[4Fe-4S] cluster</name>
        <dbReference type="ChEBI" id="CHEBI:49883"/>
    </cofactor>
    <text evidence="8">Binds 1 [4Fe-4S] cluster. The cluster is coordinated with 3 cysteines and an exchangeable S-adenosyl-L-methionine.</text>
</comment>